<reference evidence="10 11" key="1">
    <citation type="submission" date="2024-04" db="EMBL/GenBank/DDBJ databases">
        <authorList>
            <consortium name="Genoscope - CEA"/>
            <person name="William W."/>
        </authorList>
    </citation>
    <scope>NUCLEOTIDE SEQUENCE [LARGE SCALE GENOMIC DNA]</scope>
</reference>
<keyword evidence="3" id="KW-0276">Fatty acid metabolism</keyword>
<evidence type="ECO:0000259" key="9">
    <source>
        <dbReference type="Pfam" id="PF13193"/>
    </source>
</evidence>
<evidence type="ECO:0000256" key="7">
    <source>
        <dbReference type="ARBA" id="ARBA00048666"/>
    </source>
</evidence>
<evidence type="ECO:0000256" key="1">
    <source>
        <dbReference type="ARBA" id="ARBA00006432"/>
    </source>
</evidence>
<dbReference type="AlphaFoldDB" id="A0AAV2HJ65"/>
<evidence type="ECO:0000256" key="6">
    <source>
        <dbReference type="ARBA" id="ARBA00041297"/>
    </source>
</evidence>
<dbReference type="SUPFAM" id="SSF56801">
    <property type="entry name" value="Acetyl-CoA synthetase-like"/>
    <property type="match status" value="1"/>
</dbReference>
<organism evidence="10 11">
    <name type="scientific">Lymnaea stagnalis</name>
    <name type="common">Great pond snail</name>
    <name type="synonym">Helix stagnalis</name>
    <dbReference type="NCBI Taxonomy" id="6523"/>
    <lineage>
        <taxon>Eukaryota</taxon>
        <taxon>Metazoa</taxon>
        <taxon>Spiralia</taxon>
        <taxon>Lophotrochozoa</taxon>
        <taxon>Mollusca</taxon>
        <taxon>Gastropoda</taxon>
        <taxon>Heterobranchia</taxon>
        <taxon>Euthyneura</taxon>
        <taxon>Panpulmonata</taxon>
        <taxon>Hygrophila</taxon>
        <taxon>Lymnaeoidea</taxon>
        <taxon>Lymnaeidae</taxon>
        <taxon>Lymnaea</taxon>
    </lineage>
</organism>
<evidence type="ECO:0000259" key="8">
    <source>
        <dbReference type="Pfam" id="PF00501"/>
    </source>
</evidence>
<dbReference type="PANTHER" id="PTHR43107">
    <property type="entry name" value="LONG-CHAIN FATTY ACID TRANSPORT PROTEIN"/>
    <property type="match status" value="1"/>
</dbReference>
<dbReference type="FunFam" id="3.30.300.30:FF:000002">
    <property type="entry name" value="Long-chain fatty acid transport protein 1"/>
    <property type="match status" value="1"/>
</dbReference>
<dbReference type="PANTHER" id="PTHR43107:SF22">
    <property type="entry name" value="VERY LONG-CHAIN ACYL-COA SYNTHETASE"/>
    <property type="match status" value="1"/>
</dbReference>
<dbReference type="GO" id="GO:0044539">
    <property type="term" value="P:long-chain fatty acid import into cell"/>
    <property type="evidence" value="ECO:0007669"/>
    <property type="project" value="TreeGrafter"/>
</dbReference>
<dbReference type="Proteomes" id="UP001497497">
    <property type="component" value="Unassembled WGS sequence"/>
</dbReference>
<dbReference type="InterPro" id="IPR045851">
    <property type="entry name" value="AMP-bd_C_sf"/>
</dbReference>
<comment type="catalytic activity">
    <reaction evidence="7">
        <text>tetracosanoate + ATP + CoA = tetracosanoyl-CoA + AMP + diphosphate</text>
        <dbReference type="Rhea" id="RHEA:33639"/>
        <dbReference type="ChEBI" id="CHEBI:30616"/>
        <dbReference type="ChEBI" id="CHEBI:31014"/>
        <dbReference type="ChEBI" id="CHEBI:33019"/>
        <dbReference type="ChEBI" id="CHEBI:57287"/>
        <dbReference type="ChEBI" id="CHEBI:65052"/>
        <dbReference type="ChEBI" id="CHEBI:456215"/>
    </reaction>
    <physiologicalReaction direction="left-to-right" evidence="7">
        <dbReference type="Rhea" id="RHEA:33640"/>
    </physiologicalReaction>
</comment>
<evidence type="ECO:0000256" key="3">
    <source>
        <dbReference type="ARBA" id="ARBA00022832"/>
    </source>
</evidence>
<dbReference type="EMBL" id="CAXITT010000152">
    <property type="protein sequence ID" value="CAL1533787.1"/>
    <property type="molecule type" value="Genomic_DNA"/>
</dbReference>
<feature type="domain" description="AMP-dependent synthetase/ligase" evidence="8">
    <location>
        <begin position="14"/>
        <end position="201"/>
    </location>
</feature>
<evidence type="ECO:0000313" key="11">
    <source>
        <dbReference type="Proteomes" id="UP001497497"/>
    </source>
</evidence>
<comment type="catalytic activity">
    <reaction evidence="5">
        <text>a very long-chain fatty acid + ATP + CoA = a very long-chain fatty acyl-CoA + AMP + diphosphate</text>
        <dbReference type="Rhea" id="RHEA:54536"/>
        <dbReference type="ChEBI" id="CHEBI:30616"/>
        <dbReference type="ChEBI" id="CHEBI:33019"/>
        <dbReference type="ChEBI" id="CHEBI:57287"/>
        <dbReference type="ChEBI" id="CHEBI:58950"/>
        <dbReference type="ChEBI" id="CHEBI:138261"/>
        <dbReference type="ChEBI" id="CHEBI:456215"/>
    </reaction>
    <physiologicalReaction direction="left-to-right" evidence="5">
        <dbReference type="Rhea" id="RHEA:54537"/>
    </physiologicalReaction>
</comment>
<dbReference type="Gene3D" id="3.30.300.30">
    <property type="match status" value="1"/>
</dbReference>
<keyword evidence="2" id="KW-0436">Ligase</keyword>
<sequence length="426" mass="47328">MTQASDAPIDPALRADVTLTDPSAFIFTSGTTGLPKPAIITHKKALLCSYSYGASGFSERDVMYLTLPLYHSSALNLALLNVINVGATMVLREKFTASQFWSDCSKYQVTSFQYIGEMLRYLVNTPPNPSEQFHKVTTAVGNGLRADVWGEFQARFKVARIFEFYGSTELPATVTNLFNIPGSVGRLSPLLSRVTKMILVDLDPDVKQPFRDKTGRCVLTKPGGSGVLLAKLSEKRTFDGYLGAPSATNSRIMKDVLEVGDFYVNTDDVFLIDGEYNLYFKERIGDGFRWKGENVSTAEVSNVLNSVDYVLGTNVFGVEIPGCEGKAGMVAINLKDSETLDDTKIQELGSLCREKLPSYARPRFLRFQHQMSLTSTFKQEKTVLAKEGFDPKVVEEPLYYLDRTNDEYKALDSEVYSEIVRGQLAL</sequence>
<dbReference type="Pfam" id="PF13193">
    <property type="entry name" value="AMP-binding_C"/>
    <property type="match status" value="1"/>
</dbReference>
<name>A0AAV2HJ65_LYMST</name>
<accession>A0AAV2HJ65</accession>
<comment type="similarity">
    <text evidence="1">Belongs to the ATP-dependent AMP-binding enzyme family.</text>
</comment>
<dbReference type="GO" id="GO:0005886">
    <property type="term" value="C:plasma membrane"/>
    <property type="evidence" value="ECO:0007669"/>
    <property type="project" value="TreeGrafter"/>
</dbReference>
<keyword evidence="3" id="KW-0443">Lipid metabolism</keyword>
<dbReference type="PROSITE" id="PS00455">
    <property type="entry name" value="AMP_BINDING"/>
    <property type="match status" value="1"/>
</dbReference>
<dbReference type="GO" id="GO:0004467">
    <property type="term" value="F:long-chain fatty acid-CoA ligase activity"/>
    <property type="evidence" value="ECO:0007669"/>
    <property type="project" value="UniProtKB-EC"/>
</dbReference>
<dbReference type="InterPro" id="IPR020845">
    <property type="entry name" value="AMP-binding_CS"/>
</dbReference>
<dbReference type="GO" id="GO:0005324">
    <property type="term" value="F:long-chain fatty acid transmembrane transporter activity"/>
    <property type="evidence" value="ECO:0007669"/>
    <property type="project" value="TreeGrafter"/>
</dbReference>
<evidence type="ECO:0000256" key="4">
    <source>
        <dbReference type="ARBA" id="ARBA00026121"/>
    </source>
</evidence>
<comment type="caution">
    <text evidence="10">The sequence shown here is derived from an EMBL/GenBank/DDBJ whole genome shotgun (WGS) entry which is preliminary data.</text>
</comment>
<evidence type="ECO:0000256" key="2">
    <source>
        <dbReference type="ARBA" id="ARBA00022598"/>
    </source>
</evidence>
<evidence type="ECO:0000256" key="5">
    <source>
        <dbReference type="ARBA" id="ARBA00036527"/>
    </source>
</evidence>
<dbReference type="EC" id="6.2.1.3" evidence="4"/>
<dbReference type="InterPro" id="IPR000873">
    <property type="entry name" value="AMP-dep_synth/lig_dom"/>
</dbReference>
<dbReference type="GO" id="GO:0005789">
    <property type="term" value="C:endoplasmic reticulum membrane"/>
    <property type="evidence" value="ECO:0007669"/>
    <property type="project" value="TreeGrafter"/>
</dbReference>
<dbReference type="InterPro" id="IPR025110">
    <property type="entry name" value="AMP-bd_C"/>
</dbReference>
<protein>
    <recommendedName>
        <fullName evidence="4">long-chain-fatty-acid--CoA ligase</fullName>
        <ecNumber evidence="4">6.2.1.3</ecNumber>
    </recommendedName>
    <alternativeName>
        <fullName evidence="6">Long-chain-fatty-acid--CoA ligase</fullName>
    </alternativeName>
</protein>
<feature type="domain" description="AMP-binding enzyme C-terminal" evidence="9">
    <location>
        <begin position="299"/>
        <end position="378"/>
    </location>
</feature>
<keyword evidence="11" id="KW-1185">Reference proteome</keyword>
<evidence type="ECO:0000313" key="10">
    <source>
        <dbReference type="EMBL" id="CAL1533787.1"/>
    </source>
</evidence>
<gene>
    <name evidence="10" type="ORF">GSLYS_00007747001</name>
</gene>
<dbReference type="Gene3D" id="3.40.50.12780">
    <property type="entry name" value="N-terminal domain of ligase-like"/>
    <property type="match status" value="1"/>
</dbReference>
<dbReference type="Pfam" id="PF00501">
    <property type="entry name" value="AMP-binding"/>
    <property type="match status" value="1"/>
</dbReference>
<proteinExistence type="inferred from homology"/>
<dbReference type="InterPro" id="IPR042099">
    <property type="entry name" value="ANL_N_sf"/>
</dbReference>